<reference evidence="1" key="1">
    <citation type="submission" date="2011-06" db="EMBL/GenBank/DDBJ databases">
        <title>The Genome Sequence of Fusarium oxysporum Fo47.</title>
        <authorList>
            <consortium name="The Broad Institute Genome Sequencing Platform"/>
            <person name="Ma L.-J."/>
            <person name="Gale L.R."/>
            <person name="Schwartz D.C."/>
            <person name="Zhou S."/>
            <person name="Corby-Kistler H."/>
            <person name="Young S.K."/>
            <person name="Zeng Q."/>
            <person name="Gargeya S."/>
            <person name="Fitzgerald M."/>
            <person name="Haas B."/>
            <person name="Abouelleil A."/>
            <person name="Alvarado L."/>
            <person name="Arachchi H.M."/>
            <person name="Berlin A."/>
            <person name="Brown A."/>
            <person name="Chapman S.B."/>
            <person name="Chen Z."/>
            <person name="Dunbar C."/>
            <person name="Freedman E."/>
            <person name="Gearin G."/>
            <person name="Gellesch M."/>
            <person name="Goldberg J."/>
            <person name="Griggs A."/>
            <person name="Gujja S."/>
            <person name="Heiman D."/>
            <person name="Howarth C."/>
            <person name="Larson L."/>
            <person name="Lui A."/>
            <person name="MacDonald P.J.P."/>
            <person name="Mehta T."/>
            <person name="Montmayeur A."/>
            <person name="Murphy C."/>
            <person name="Neiman D."/>
            <person name="Pearson M."/>
            <person name="Priest M."/>
            <person name="Roberts A."/>
            <person name="Saif S."/>
            <person name="Shea T."/>
            <person name="Shenoy N."/>
            <person name="Sisk P."/>
            <person name="Stolte C."/>
            <person name="Sykes S."/>
            <person name="Wortman J."/>
            <person name="Nusbaum C."/>
            <person name="Birren B."/>
        </authorList>
    </citation>
    <scope>NUCLEOTIDE SEQUENCE [LARGE SCALE GENOMIC DNA]</scope>
    <source>
        <strain evidence="1">Fo47</strain>
    </source>
</reference>
<evidence type="ECO:0000313" key="1">
    <source>
        <dbReference type="EMBL" id="EWZ49645.1"/>
    </source>
</evidence>
<dbReference type="AlphaFoldDB" id="W9L5R5"/>
<sequence length="252" mass="27887">MFSGSALLDVFRSPQVSGANVCELDSADCSSHRDQTISSNPAAMSRQNTDPFRATANRQCVAALRARSPKVGNFVGLHSSSYCLRHMMDINATLFPFPFNVIPCHCRASTLYLQALYGYNVDTSVDKHPFACLEVDQHQQVDDLPPSPRYLNWSHACAMQMPAASHKFHPRILIIRRSSFFHCHILKRVAPSATSRVVTVILRSAPCLGLFQCQTHCNPGAVHLKGHVRALFQTQNGVNMLQSPRLSVISNA</sequence>
<dbReference type="HOGENOM" id="CLU_1102834_0_0_1"/>
<reference evidence="1" key="2">
    <citation type="submission" date="2012-06" db="EMBL/GenBank/DDBJ databases">
        <title>Annotation of the Genome Sequence of Fusarium oxysporum Fo47.</title>
        <authorList>
            <consortium name="The Broad Institute Genomics Platform"/>
            <person name="Ma L.-J."/>
            <person name="Corby-Kistler H."/>
            <person name="Broz K."/>
            <person name="Gale L.R."/>
            <person name="Jonkers W."/>
            <person name="O'Donnell K."/>
            <person name="Ploetz R."/>
            <person name="Steinberg C."/>
            <person name="Schwartz D.C."/>
            <person name="VanEtten H."/>
            <person name="Zhou S."/>
            <person name="Young S.K."/>
            <person name="Zeng Q."/>
            <person name="Gargeya S."/>
            <person name="Fitzgerald M."/>
            <person name="Abouelleil A."/>
            <person name="Alvarado L."/>
            <person name="Chapman S.B."/>
            <person name="Gainer-Dewar J."/>
            <person name="Goldberg J."/>
            <person name="Griggs A."/>
            <person name="Gujja S."/>
            <person name="Hansen M."/>
            <person name="Howarth C."/>
            <person name="Imamovic A."/>
            <person name="Ireland A."/>
            <person name="Larimer J."/>
            <person name="McCowan C."/>
            <person name="Murphy C."/>
            <person name="Pearson M."/>
            <person name="Poon T.W."/>
            <person name="Priest M."/>
            <person name="Roberts A."/>
            <person name="Saif S."/>
            <person name="Shea T."/>
            <person name="Sykes S."/>
            <person name="Wortman J."/>
            <person name="Nusbaum C."/>
            <person name="Birren B."/>
        </authorList>
    </citation>
    <scope>NUCLEOTIDE SEQUENCE</scope>
    <source>
        <strain evidence="1">Fo47</strain>
    </source>
</reference>
<organism evidence="1">
    <name type="scientific">Fusarium oxysporum Fo47</name>
    <dbReference type="NCBI Taxonomy" id="660027"/>
    <lineage>
        <taxon>Eukaryota</taxon>
        <taxon>Fungi</taxon>
        <taxon>Dikarya</taxon>
        <taxon>Ascomycota</taxon>
        <taxon>Pezizomycotina</taxon>
        <taxon>Sordariomycetes</taxon>
        <taxon>Hypocreomycetidae</taxon>
        <taxon>Hypocreales</taxon>
        <taxon>Nectriaceae</taxon>
        <taxon>Fusarium</taxon>
        <taxon>Fusarium oxysporum species complex</taxon>
    </lineage>
</organism>
<name>W9L5R5_FUSOX</name>
<gene>
    <name evidence="1" type="ORF">FOZG_00510</name>
</gene>
<proteinExistence type="predicted"/>
<protein>
    <submittedName>
        <fullName evidence="1">Uncharacterized protein</fullName>
    </submittedName>
</protein>
<dbReference type="EMBL" id="JH717896">
    <property type="protein sequence ID" value="EWZ49645.1"/>
    <property type="molecule type" value="Genomic_DNA"/>
</dbReference>
<accession>W9L5R5</accession>
<dbReference type="Proteomes" id="UP000030766">
    <property type="component" value="Unassembled WGS sequence"/>
</dbReference>
<dbReference type="EMBL" id="JH717896">
    <property type="protein sequence ID" value="EWZ49646.1"/>
    <property type="molecule type" value="Genomic_DNA"/>
</dbReference>
<dbReference type="VEuPathDB" id="FungiDB:FOZG_00510"/>